<evidence type="ECO:0000256" key="1">
    <source>
        <dbReference type="SAM" id="MobiDB-lite"/>
    </source>
</evidence>
<keyword evidence="3" id="KW-1185">Reference proteome</keyword>
<evidence type="ECO:0000313" key="2">
    <source>
        <dbReference type="EMBL" id="TNN23972.1"/>
    </source>
</evidence>
<gene>
    <name evidence="2" type="ORF">EYF80_065905</name>
</gene>
<feature type="region of interest" description="Disordered" evidence="1">
    <location>
        <begin position="79"/>
        <end position="99"/>
    </location>
</feature>
<accession>A0A4Z2E6K7</accession>
<evidence type="ECO:0000313" key="3">
    <source>
        <dbReference type="Proteomes" id="UP000314294"/>
    </source>
</evidence>
<dbReference type="EMBL" id="SRLO01016788">
    <property type="protein sequence ID" value="TNN23972.1"/>
    <property type="molecule type" value="Genomic_DNA"/>
</dbReference>
<feature type="region of interest" description="Disordered" evidence="1">
    <location>
        <begin position="1"/>
        <end position="36"/>
    </location>
</feature>
<feature type="compositionally biased region" description="Low complexity" evidence="1">
    <location>
        <begin position="1"/>
        <end position="35"/>
    </location>
</feature>
<comment type="caution">
    <text evidence="2">The sequence shown here is derived from an EMBL/GenBank/DDBJ whole genome shotgun (WGS) entry which is preliminary data.</text>
</comment>
<organism evidence="2 3">
    <name type="scientific">Liparis tanakae</name>
    <name type="common">Tanaka's snailfish</name>
    <dbReference type="NCBI Taxonomy" id="230148"/>
    <lineage>
        <taxon>Eukaryota</taxon>
        <taxon>Metazoa</taxon>
        <taxon>Chordata</taxon>
        <taxon>Craniata</taxon>
        <taxon>Vertebrata</taxon>
        <taxon>Euteleostomi</taxon>
        <taxon>Actinopterygii</taxon>
        <taxon>Neopterygii</taxon>
        <taxon>Teleostei</taxon>
        <taxon>Neoteleostei</taxon>
        <taxon>Acanthomorphata</taxon>
        <taxon>Eupercaria</taxon>
        <taxon>Perciformes</taxon>
        <taxon>Cottioidei</taxon>
        <taxon>Cottales</taxon>
        <taxon>Liparidae</taxon>
        <taxon>Liparis</taxon>
    </lineage>
</organism>
<proteinExistence type="predicted"/>
<dbReference type="AlphaFoldDB" id="A0A4Z2E6K7"/>
<reference evidence="2 3" key="1">
    <citation type="submission" date="2019-03" db="EMBL/GenBank/DDBJ databases">
        <title>First draft genome of Liparis tanakae, snailfish: a comprehensive survey of snailfish specific genes.</title>
        <authorList>
            <person name="Kim W."/>
            <person name="Song I."/>
            <person name="Jeong J.-H."/>
            <person name="Kim D."/>
            <person name="Kim S."/>
            <person name="Ryu S."/>
            <person name="Song J.Y."/>
            <person name="Lee S.K."/>
        </authorList>
    </citation>
    <scope>NUCLEOTIDE SEQUENCE [LARGE SCALE GENOMIC DNA]</scope>
    <source>
        <tissue evidence="2">Muscle</tissue>
    </source>
</reference>
<dbReference type="Proteomes" id="UP000314294">
    <property type="component" value="Unassembled WGS sequence"/>
</dbReference>
<protein>
    <submittedName>
        <fullName evidence="2">Uncharacterized protein</fullName>
    </submittedName>
</protein>
<sequence length="99" mass="10865">MHPRSPRSLVPRRLSPPVVSGSGVSPSGPGPLSSVWRRTPFKAVDPVGFPELPESLIRHVQVESFRLHDGVTRVPTFGTFGLRPQIHDVGPQQGKQDNR</sequence>
<name>A0A4Z2E6K7_9TELE</name>